<organism evidence="1">
    <name type="scientific">hydrothermal vent metagenome</name>
    <dbReference type="NCBI Taxonomy" id="652676"/>
    <lineage>
        <taxon>unclassified sequences</taxon>
        <taxon>metagenomes</taxon>
        <taxon>ecological metagenomes</taxon>
    </lineage>
</organism>
<proteinExistence type="predicted"/>
<dbReference type="EMBL" id="UOEL01000092">
    <property type="protein sequence ID" value="VAW12712.1"/>
    <property type="molecule type" value="Genomic_DNA"/>
</dbReference>
<reference evidence="1" key="1">
    <citation type="submission" date="2018-06" db="EMBL/GenBank/DDBJ databases">
        <authorList>
            <person name="Zhirakovskaya E."/>
        </authorList>
    </citation>
    <scope>NUCLEOTIDE SEQUENCE</scope>
</reference>
<dbReference type="AlphaFoldDB" id="A0A3B0TE38"/>
<gene>
    <name evidence="1" type="ORF">MNBD_BACTEROID03-2401</name>
</gene>
<accession>A0A3B0TE38</accession>
<dbReference type="InterPro" id="IPR053825">
    <property type="entry name" value="DUF7009"/>
</dbReference>
<sequence>MKIRIKGNSVRFRLTKTEVKTLCEKGIAREKTAFNESNFVYAVKVSDKYDNLHASFLNLGIILFIPKKILSGWHLNDQVGFYHSQTLDDGEQLQLILEKDFVCMDEGIGDQSDNYPNPKMDNN</sequence>
<protein>
    <submittedName>
        <fullName evidence="1">Uncharacterized protein</fullName>
    </submittedName>
</protein>
<name>A0A3B0TE38_9ZZZZ</name>
<evidence type="ECO:0000313" key="1">
    <source>
        <dbReference type="EMBL" id="VAW12712.1"/>
    </source>
</evidence>
<dbReference type="Pfam" id="PF22668">
    <property type="entry name" value="DUF7009"/>
    <property type="match status" value="1"/>
</dbReference>